<dbReference type="SMART" id="SM00353">
    <property type="entry name" value="HLH"/>
    <property type="match status" value="1"/>
</dbReference>
<dbReference type="CDD" id="cd11421">
    <property type="entry name" value="bHLH_TS_ATOH8"/>
    <property type="match status" value="1"/>
</dbReference>
<name>A0A6P3XWQ6_DINQU</name>
<dbReference type="GO" id="GO:0046983">
    <property type="term" value="F:protein dimerization activity"/>
    <property type="evidence" value="ECO:0007669"/>
    <property type="project" value="InterPro"/>
</dbReference>
<feature type="compositionally biased region" description="Low complexity" evidence="7">
    <location>
        <begin position="172"/>
        <end position="189"/>
    </location>
</feature>
<feature type="domain" description="BHLH" evidence="8">
    <location>
        <begin position="394"/>
        <end position="446"/>
    </location>
</feature>
<evidence type="ECO:0000256" key="1">
    <source>
        <dbReference type="ARBA" id="ARBA00004324"/>
    </source>
</evidence>
<feature type="compositionally biased region" description="Low complexity" evidence="7">
    <location>
        <begin position="314"/>
        <end position="325"/>
    </location>
</feature>
<dbReference type="GO" id="GO:0005737">
    <property type="term" value="C:cytoplasm"/>
    <property type="evidence" value="ECO:0007669"/>
    <property type="project" value="UniProtKB-SubCell"/>
</dbReference>
<dbReference type="KEGG" id="dqu:106748689"/>
<protein>
    <submittedName>
        <fullName evidence="10 11">Mucin-5AC isoform X1</fullName>
    </submittedName>
</protein>
<dbReference type="GO" id="GO:0003700">
    <property type="term" value="F:DNA-binding transcription factor activity"/>
    <property type="evidence" value="ECO:0007669"/>
    <property type="project" value="InterPro"/>
</dbReference>
<dbReference type="OrthoDB" id="10001938at2759"/>
<reference evidence="10 11" key="1">
    <citation type="submission" date="2025-04" db="UniProtKB">
        <authorList>
            <consortium name="RefSeq"/>
        </authorList>
    </citation>
    <scope>IDENTIFICATION</scope>
</reference>
<feature type="region of interest" description="Disordered" evidence="7">
    <location>
        <begin position="172"/>
        <end position="191"/>
    </location>
</feature>
<sequence length="486" mass="53425">MKCRTMVWAFLLDTTSEGGTATHSIQERRRERTKGSTRQKAATAVAAAATTTAPAWVAAGVMADSERDSASSSGGDEDSRSGLHSPSASEDSVEVQVTPISLRNKRKLAEPRKIQEPSTAPLKKRRFHQIEETVVDDESRPMSTPSPFRPWIIPRTSNETSKTSTTTLTMTVSDTTTSTTTSTTPSTNTAPEEINGQLLAETDRRNHEENGHVNHTTDKTTIRRLQKTLQRLEESTTHNRSVVLSRRESRQRLESPPQTPIPSASPVALKHPRLQEEPLSLVMRDEAPRVPLHPAVSGSYEKSPSYMMEHLLASSTTTTTTTTTSPLQSHRNHRDHSSPPQGGGPHQRLHAAPTAGVISSTSSSSSPSHASSTRHLHQNNGGGQQRNYKNMTRERRIEANARERTRVHTISAAFDTLRRAIPAYSHNQKLSKLSVLRIACSYIVTLTKICEMFEGDAASGASLATCVDQVSRTIQTEGKLRKRKDD</sequence>
<dbReference type="FunFam" id="4.10.280.10:FF:000052">
    <property type="entry name" value="Protein atonal homolog 8"/>
    <property type="match status" value="1"/>
</dbReference>
<comment type="subcellular location">
    <subcellularLocation>
        <location evidence="2">Cytoplasm</location>
    </subcellularLocation>
    <subcellularLocation>
        <location evidence="1">Nucleus speckle</location>
    </subcellularLocation>
</comment>
<dbReference type="AlphaFoldDB" id="A0A6P3XWQ6"/>
<evidence type="ECO:0000256" key="5">
    <source>
        <dbReference type="ARBA" id="ARBA00023163"/>
    </source>
</evidence>
<evidence type="ECO:0000256" key="6">
    <source>
        <dbReference type="ARBA" id="ARBA00023242"/>
    </source>
</evidence>
<dbReference type="Proteomes" id="UP000515204">
    <property type="component" value="Unplaced"/>
</dbReference>
<feature type="compositionally biased region" description="Low complexity" evidence="7">
    <location>
        <begin position="156"/>
        <end position="167"/>
    </location>
</feature>
<dbReference type="GeneID" id="106748689"/>
<keyword evidence="5" id="KW-0804">Transcription</keyword>
<feature type="compositionally biased region" description="Basic and acidic residues" evidence="7">
    <location>
        <begin position="203"/>
        <end position="221"/>
    </location>
</feature>
<evidence type="ECO:0000256" key="4">
    <source>
        <dbReference type="ARBA" id="ARBA00023125"/>
    </source>
</evidence>
<dbReference type="InterPro" id="IPR032660">
    <property type="entry name" value="ATOH8_bHLH"/>
</dbReference>
<organism evidence="9 11">
    <name type="scientific">Dinoponera quadriceps</name>
    <name type="common">South American ant</name>
    <dbReference type="NCBI Taxonomy" id="609295"/>
    <lineage>
        <taxon>Eukaryota</taxon>
        <taxon>Metazoa</taxon>
        <taxon>Ecdysozoa</taxon>
        <taxon>Arthropoda</taxon>
        <taxon>Hexapoda</taxon>
        <taxon>Insecta</taxon>
        <taxon>Pterygota</taxon>
        <taxon>Neoptera</taxon>
        <taxon>Endopterygota</taxon>
        <taxon>Hymenoptera</taxon>
        <taxon>Apocrita</taxon>
        <taxon>Aculeata</taxon>
        <taxon>Formicoidea</taxon>
        <taxon>Formicidae</taxon>
        <taxon>Ponerinae</taxon>
        <taxon>Ponerini</taxon>
        <taxon>Dinoponera</taxon>
    </lineage>
</organism>
<feature type="region of interest" description="Disordered" evidence="7">
    <location>
        <begin position="314"/>
        <end position="391"/>
    </location>
</feature>
<feature type="region of interest" description="Disordered" evidence="7">
    <location>
        <begin position="18"/>
        <end position="41"/>
    </location>
</feature>
<dbReference type="SUPFAM" id="SSF47459">
    <property type="entry name" value="HLH, helix-loop-helix DNA-binding domain"/>
    <property type="match status" value="1"/>
</dbReference>
<feature type="region of interest" description="Disordered" evidence="7">
    <location>
        <begin position="63"/>
        <end position="167"/>
    </location>
</feature>
<dbReference type="InterPro" id="IPR050359">
    <property type="entry name" value="bHLH_transcription_factors"/>
</dbReference>
<accession>A0A6P3XWQ6</accession>
<dbReference type="RefSeq" id="XP_014482976.1">
    <property type="nucleotide sequence ID" value="XM_014627490.1"/>
</dbReference>
<dbReference type="Gene3D" id="4.10.280.10">
    <property type="entry name" value="Helix-loop-helix DNA-binding domain"/>
    <property type="match status" value="1"/>
</dbReference>
<dbReference type="CTD" id="45339"/>
<evidence type="ECO:0000256" key="7">
    <source>
        <dbReference type="SAM" id="MobiDB-lite"/>
    </source>
</evidence>
<feature type="region of interest" description="Disordered" evidence="7">
    <location>
        <begin position="230"/>
        <end position="272"/>
    </location>
</feature>
<dbReference type="InterPro" id="IPR011598">
    <property type="entry name" value="bHLH_dom"/>
</dbReference>
<evidence type="ECO:0000259" key="8">
    <source>
        <dbReference type="PROSITE" id="PS50888"/>
    </source>
</evidence>
<dbReference type="GO" id="GO:0070888">
    <property type="term" value="F:E-box binding"/>
    <property type="evidence" value="ECO:0007669"/>
    <property type="project" value="TreeGrafter"/>
</dbReference>
<keyword evidence="9" id="KW-1185">Reference proteome</keyword>
<evidence type="ECO:0000256" key="3">
    <source>
        <dbReference type="ARBA" id="ARBA00023015"/>
    </source>
</evidence>
<keyword evidence="6" id="KW-0539">Nucleus</keyword>
<proteinExistence type="predicted"/>
<evidence type="ECO:0000256" key="2">
    <source>
        <dbReference type="ARBA" id="ARBA00004496"/>
    </source>
</evidence>
<keyword evidence="4" id="KW-0238">DNA-binding</keyword>
<evidence type="ECO:0000313" key="10">
    <source>
        <dbReference type="RefSeq" id="XP_014482967.1"/>
    </source>
</evidence>
<feature type="region of interest" description="Disordered" evidence="7">
    <location>
        <begin position="203"/>
        <end position="222"/>
    </location>
</feature>
<evidence type="ECO:0000313" key="11">
    <source>
        <dbReference type="RefSeq" id="XP_014482976.1"/>
    </source>
</evidence>
<dbReference type="InterPro" id="IPR036638">
    <property type="entry name" value="HLH_DNA-bd_sf"/>
</dbReference>
<dbReference type="PANTHER" id="PTHR19290">
    <property type="entry name" value="BASIC HELIX-LOOP-HELIX PROTEIN NEUROGENIN-RELATED"/>
    <property type="match status" value="1"/>
</dbReference>
<feature type="compositionally biased region" description="Low complexity" evidence="7">
    <location>
        <begin position="359"/>
        <end position="371"/>
    </location>
</feature>
<gene>
    <name evidence="10 11" type="primary">LOC106748689</name>
</gene>
<dbReference type="RefSeq" id="XP_014482967.1">
    <property type="nucleotide sequence ID" value="XM_014627481.1"/>
</dbReference>
<dbReference type="GO" id="GO:0045944">
    <property type="term" value="P:positive regulation of transcription by RNA polymerase II"/>
    <property type="evidence" value="ECO:0007669"/>
    <property type="project" value="TreeGrafter"/>
</dbReference>
<feature type="compositionally biased region" description="Basic and acidic residues" evidence="7">
    <location>
        <begin position="25"/>
        <end position="34"/>
    </location>
</feature>
<keyword evidence="3" id="KW-0805">Transcription regulation</keyword>
<dbReference type="GO" id="GO:0009653">
    <property type="term" value="P:anatomical structure morphogenesis"/>
    <property type="evidence" value="ECO:0007669"/>
    <property type="project" value="TreeGrafter"/>
</dbReference>
<dbReference type="PANTHER" id="PTHR19290:SF102">
    <property type="entry name" value="TRANSCRIPTION FACTOR ATOH8"/>
    <property type="match status" value="1"/>
</dbReference>
<dbReference type="GO" id="GO:0016607">
    <property type="term" value="C:nuclear speck"/>
    <property type="evidence" value="ECO:0007669"/>
    <property type="project" value="UniProtKB-SubCell"/>
</dbReference>
<dbReference type="Pfam" id="PF00010">
    <property type="entry name" value="HLH"/>
    <property type="match status" value="1"/>
</dbReference>
<evidence type="ECO:0000313" key="9">
    <source>
        <dbReference type="Proteomes" id="UP000515204"/>
    </source>
</evidence>
<dbReference type="PROSITE" id="PS50888">
    <property type="entry name" value="BHLH"/>
    <property type="match status" value="1"/>
</dbReference>